<evidence type="ECO:0000313" key="5">
    <source>
        <dbReference type="Proteomes" id="UP001201812"/>
    </source>
</evidence>
<dbReference type="AlphaFoldDB" id="A0AAD4NB18"/>
<dbReference type="EMBL" id="JAKKPZ010000006">
    <property type="protein sequence ID" value="KAI1720215.1"/>
    <property type="molecule type" value="Genomic_DNA"/>
</dbReference>
<feature type="region of interest" description="Disordered" evidence="2">
    <location>
        <begin position="350"/>
        <end position="395"/>
    </location>
</feature>
<evidence type="ECO:0000256" key="2">
    <source>
        <dbReference type="SAM" id="MobiDB-lite"/>
    </source>
</evidence>
<organism evidence="4 5">
    <name type="scientific">Ditylenchus destructor</name>
    <dbReference type="NCBI Taxonomy" id="166010"/>
    <lineage>
        <taxon>Eukaryota</taxon>
        <taxon>Metazoa</taxon>
        <taxon>Ecdysozoa</taxon>
        <taxon>Nematoda</taxon>
        <taxon>Chromadorea</taxon>
        <taxon>Rhabditida</taxon>
        <taxon>Tylenchina</taxon>
        <taxon>Tylenchomorpha</taxon>
        <taxon>Sphaerularioidea</taxon>
        <taxon>Anguinidae</taxon>
        <taxon>Anguininae</taxon>
        <taxon>Ditylenchus</taxon>
    </lineage>
</organism>
<keyword evidence="5" id="KW-1185">Reference proteome</keyword>
<comment type="caution">
    <text evidence="4">The sequence shown here is derived from an EMBL/GenBank/DDBJ whole genome shotgun (WGS) entry which is preliminary data.</text>
</comment>
<dbReference type="PANTHER" id="PTHR11668:SF10">
    <property type="entry name" value="SERINE_THREONINE-PROTEIN PHOSPHATASE"/>
    <property type="match status" value="1"/>
</dbReference>
<protein>
    <recommendedName>
        <fullName evidence="1">Serine/threonine-protein phosphatase</fullName>
        <ecNumber evidence="1">3.1.3.16</ecNumber>
    </recommendedName>
</protein>
<dbReference type="PROSITE" id="PS00125">
    <property type="entry name" value="SER_THR_PHOSPHATASE"/>
    <property type="match status" value="1"/>
</dbReference>
<reference evidence="4" key="1">
    <citation type="submission" date="2022-01" db="EMBL/GenBank/DDBJ databases">
        <title>Genome Sequence Resource for Two Populations of Ditylenchus destructor, the Migratory Endoparasitic Phytonematode.</title>
        <authorList>
            <person name="Zhang H."/>
            <person name="Lin R."/>
            <person name="Xie B."/>
        </authorList>
    </citation>
    <scope>NUCLEOTIDE SEQUENCE</scope>
    <source>
        <strain evidence="4">BazhouSP</strain>
    </source>
</reference>
<dbReference type="GO" id="GO:0005634">
    <property type="term" value="C:nucleus"/>
    <property type="evidence" value="ECO:0007669"/>
    <property type="project" value="TreeGrafter"/>
</dbReference>
<feature type="compositionally biased region" description="Polar residues" evidence="2">
    <location>
        <begin position="7"/>
        <end position="19"/>
    </location>
</feature>
<dbReference type="InterPro" id="IPR029052">
    <property type="entry name" value="Metallo-depent_PP-like"/>
</dbReference>
<sequence>MKDRTKSTVATPTATQTDMMNEPESESQTDDWKTIEDFDFASFLDRHYQVIRPGVHRMKYKIGEIKTVLRAATAVFLQEPTLLEVSAPIIICGDTHGQFNDLINMFLILGHPPHQRYLFLGDYVDRGLMSTETIILLLAYKVLYPEHIYLLRGNHECARVNKRYGFWHECESVFSAYSGSKVWGMFQRCFNAMSVAAIVSGKILCMHGGLSPELEDLDEIRQLKKPHRNPFKGLLNDMMWADPDMKIDFWRQSARGSGLIFGEAIIDEICQKLNVELIARAHQLCTDGFWLYHDRKLVTLFSAPAYCNIYRNAGAVLKVDEQLKCQLVAFVPDAPGVKEMILQRNALWQPPPEMQQESSDQTPQTANAQKLSAPPSSNAHKRSAASNSKPLPRPC</sequence>
<dbReference type="Proteomes" id="UP001201812">
    <property type="component" value="Unassembled WGS sequence"/>
</dbReference>
<accession>A0AAD4NB18</accession>
<feature type="domain" description="Serine/threonine specific protein phosphatases" evidence="3">
    <location>
        <begin position="151"/>
        <end position="156"/>
    </location>
</feature>
<dbReference type="GO" id="GO:0004722">
    <property type="term" value="F:protein serine/threonine phosphatase activity"/>
    <property type="evidence" value="ECO:0007669"/>
    <property type="project" value="UniProtKB-EC"/>
</dbReference>
<keyword evidence="1" id="KW-0378">Hydrolase</keyword>
<comment type="catalytic activity">
    <reaction evidence="1">
        <text>O-phospho-L-threonyl-[protein] + H2O = L-threonyl-[protein] + phosphate</text>
        <dbReference type="Rhea" id="RHEA:47004"/>
        <dbReference type="Rhea" id="RHEA-COMP:11060"/>
        <dbReference type="Rhea" id="RHEA-COMP:11605"/>
        <dbReference type="ChEBI" id="CHEBI:15377"/>
        <dbReference type="ChEBI" id="CHEBI:30013"/>
        <dbReference type="ChEBI" id="CHEBI:43474"/>
        <dbReference type="ChEBI" id="CHEBI:61977"/>
        <dbReference type="EC" id="3.1.3.16"/>
    </reaction>
</comment>
<proteinExistence type="inferred from homology"/>
<dbReference type="Pfam" id="PF00149">
    <property type="entry name" value="Metallophos"/>
    <property type="match status" value="1"/>
</dbReference>
<dbReference type="InterPro" id="IPR004843">
    <property type="entry name" value="Calcineurin-like_PHP"/>
</dbReference>
<comment type="similarity">
    <text evidence="1">Belongs to the PPP phosphatase family.</text>
</comment>
<feature type="compositionally biased region" description="Polar residues" evidence="2">
    <location>
        <begin position="355"/>
        <end position="389"/>
    </location>
</feature>
<evidence type="ECO:0000256" key="1">
    <source>
        <dbReference type="RuleBase" id="RU004273"/>
    </source>
</evidence>
<feature type="region of interest" description="Disordered" evidence="2">
    <location>
        <begin position="1"/>
        <end position="28"/>
    </location>
</feature>
<dbReference type="Gene3D" id="3.60.21.10">
    <property type="match status" value="1"/>
</dbReference>
<dbReference type="SMART" id="SM00156">
    <property type="entry name" value="PP2Ac"/>
    <property type="match status" value="1"/>
</dbReference>
<dbReference type="InterPro" id="IPR050341">
    <property type="entry name" value="PP1_catalytic_subunit"/>
</dbReference>
<dbReference type="SUPFAM" id="SSF56300">
    <property type="entry name" value="Metallo-dependent phosphatases"/>
    <property type="match status" value="1"/>
</dbReference>
<gene>
    <name evidence="4" type="ORF">DdX_05595</name>
</gene>
<evidence type="ECO:0000259" key="3">
    <source>
        <dbReference type="PROSITE" id="PS00125"/>
    </source>
</evidence>
<dbReference type="PRINTS" id="PR00114">
    <property type="entry name" value="STPHPHTASE"/>
</dbReference>
<dbReference type="GO" id="GO:0005737">
    <property type="term" value="C:cytoplasm"/>
    <property type="evidence" value="ECO:0007669"/>
    <property type="project" value="TreeGrafter"/>
</dbReference>
<dbReference type="EC" id="3.1.3.16" evidence="1"/>
<evidence type="ECO:0000313" key="4">
    <source>
        <dbReference type="EMBL" id="KAI1720215.1"/>
    </source>
</evidence>
<dbReference type="InterPro" id="IPR006186">
    <property type="entry name" value="Ser/Thr-sp_prot-phosphatase"/>
</dbReference>
<dbReference type="PANTHER" id="PTHR11668">
    <property type="entry name" value="SERINE/THREONINE PROTEIN PHOSPHATASE"/>
    <property type="match status" value="1"/>
</dbReference>
<name>A0AAD4NB18_9BILA</name>